<proteinExistence type="predicted"/>
<accession>A0A316U8W7</accession>
<dbReference type="RefSeq" id="XP_025348061.1">
    <property type="nucleotide sequence ID" value="XM_025494905.1"/>
</dbReference>
<dbReference type="GeneID" id="37016639"/>
<keyword evidence="2" id="KW-1185">Reference proteome</keyword>
<dbReference type="InterPro" id="IPR011051">
    <property type="entry name" value="RmlC_Cupin_sf"/>
</dbReference>
<dbReference type="Gene3D" id="2.60.120.10">
    <property type="entry name" value="Jelly Rolls"/>
    <property type="match status" value="1"/>
</dbReference>
<dbReference type="STRING" id="1684307.A0A316U8W7"/>
<sequence length="184" mass="20555">MTSSQPFDITVGGKYAPTIRRIVTGHREDGKAVVASEDEIKRLDLTEEHATFAVMWSTEESPSDNMDTRDGALRPVFSGSSHNQNGGSVLRIVDFPPGIQSPMHRTQSVDYGIVLWGEIEVELDSGEKRTLKQSEVCVQKGTNHLWRNNTKEWTRVAYVLLDAKPIVIDGKRLQDEGYPDSAQQ</sequence>
<evidence type="ECO:0000313" key="2">
    <source>
        <dbReference type="Proteomes" id="UP000245942"/>
    </source>
</evidence>
<organism evidence="1 2">
    <name type="scientific">Pseudomicrostroma glucosiphilum</name>
    <dbReference type="NCBI Taxonomy" id="1684307"/>
    <lineage>
        <taxon>Eukaryota</taxon>
        <taxon>Fungi</taxon>
        <taxon>Dikarya</taxon>
        <taxon>Basidiomycota</taxon>
        <taxon>Ustilaginomycotina</taxon>
        <taxon>Exobasidiomycetes</taxon>
        <taxon>Microstromatales</taxon>
        <taxon>Microstromatales incertae sedis</taxon>
        <taxon>Pseudomicrostroma</taxon>
    </lineage>
</organism>
<evidence type="ECO:0000313" key="1">
    <source>
        <dbReference type="EMBL" id="PWN20901.1"/>
    </source>
</evidence>
<gene>
    <name evidence="1" type="ORF">BCV69DRAFT_312189</name>
</gene>
<protein>
    <submittedName>
        <fullName evidence="1">Cupin 2, conserved barrel domain protein</fullName>
    </submittedName>
</protein>
<dbReference type="OrthoDB" id="5840532at2759"/>
<dbReference type="InterPro" id="IPR014710">
    <property type="entry name" value="RmlC-like_jellyroll"/>
</dbReference>
<dbReference type="PANTHER" id="PTHR36156">
    <property type="entry name" value="SLR2101 PROTEIN"/>
    <property type="match status" value="1"/>
</dbReference>
<dbReference type="CDD" id="cd02231">
    <property type="entry name" value="cupin_BLL6423-like"/>
    <property type="match status" value="1"/>
</dbReference>
<dbReference type="Gene3D" id="2.20.70.150">
    <property type="match status" value="1"/>
</dbReference>
<dbReference type="AlphaFoldDB" id="A0A316U8W7"/>
<dbReference type="Proteomes" id="UP000245942">
    <property type="component" value="Unassembled WGS sequence"/>
</dbReference>
<dbReference type="PANTHER" id="PTHR36156:SF2">
    <property type="entry name" value="CUPIN TYPE-2 DOMAIN-CONTAINING PROTEIN"/>
    <property type="match status" value="1"/>
</dbReference>
<name>A0A316U8W7_9BASI</name>
<dbReference type="InterPro" id="IPR047142">
    <property type="entry name" value="OryJ/VirC-like"/>
</dbReference>
<reference evidence="1 2" key="1">
    <citation type="journal article" date="2018" name="Mol. Biol. Evol.">
        <title>Broad Genomic Sampling Reveals a Smut Pathogenic Ancestry of the Fungal Clade Ustilaginomycotina.</title>
        <authorList>
            <person name="Kijpornyongpan T."/>
            <person name="Mondo S.J."/>
            <person name="Barry K."/>
            <person name="Sandor L."/>
            <person name="Lee J."/>
            <person name="Lipzen A."/>
            <person name="Pangilinan J."/>
            <person name="LaButti K."/>
            <person name="Hainaut M."/>
            <person name="Henrissat B."/>
            <person name="Grigoriev I.V."/>
            <person name="Spatafora J.W."/>
            <person name="Aime M.C."/>
        </authorList>
    </citation>
    <scope>NUCLEOTIDE SEQUENCE [LARGE SCALE GENOMIC DNA]</scope>
    <source>
        <strain evidence="1 2">MCA 4718</strain>
    </source>
</reference>
<dbReference type="SUPFAM" id="SSF51182">
    <property type="entry name" value="RmlC-like cupins"/>
    <property type="match status" value="1"/>
</dbReference>
<dbReference type="EMBL" id="KZ819326">
    <property type="protein sequence ID" value="PWN20901.1"/>
    <property type="molecule type" value="Genomic_DNA"/>
</dbReference>